<dbReference type="Gene3D" id="2.60.40.10">
    <property type="entry name" value="Immunoglobulins"/>
    <property type="match status" value="8"/>
</dbReference>
<dbReference type="CDD" id="cd00063">
    <property type="entry name" value="FN3"/>
    <property type="match status" value="5"/>
</dbReference>
<keyword evidence="2" id="KW-0812">Transmembrane</keyword>
<keyword evidence="3" id="KW-0732">Signal</keyword>
<evidence type="ECO:0000313" key="10">
    <source>
        <dbReference type="RefSeq" id="XP_046590838.1"/>
    </source>
</evidence>
<keyword evidence="2" id="KW-1133">Transmembrane helix</keyword>
<keyword evidence="2" id="KW-0472">Membrane</keyword>
<dbReference type="Pfam" id="PF00041">
    <property type="entry name" value="fn3"/>
    <property type="match status" value="5"/>
</dbReference>
<dbReference type="InterPro" id="IPR013106">
    <property type="entry name" value="Ig_V-set"/>
</dbReference>
<dbReference type="PANTHER" id="PTHR13817:SF155">
    <property type="entry name" value="IG-LIKE AND FIBRONECTIN TYPE-III DOMAIN-CONTAINING PROTEIN C25G4.10"/>
    <property type="match status" value="1"/>
</dbReference>
<feature type="domain" description="Ig-like" evidence="4">
    <location>
        <begin position="929"/>
        <end position="1007"/>
    </location>
</feature>
<protein>
    <submittedName>
        <fullName evidence="7 8">Ig-like and fibronectin type-III domain-containing protein 1 isoform X1</fullName>
    </submittedName>
</protein>
<sequence length="1437" mass="157577">MLQGNTNPINVLLIVLVIVASTLASTGMPSIRDSITHPVHVYEGDDALITCVVRNIGDNVVMWKKEDRPKHSRRILTAGDSRVTGDRRVSVIHDSATSGETEIPTGGDVWVLAIKNARPADSGLYVCEVNSDPVLRSFHKLSVLSRALLPPENATDVTLYSTQKEVYAKSHNYTTCCQSENVNASCLGFCSIQSILEGNTGQDPENCEADFPSIVKCMADGRNHVPCCIQESVPDICQDVCRGDYTVITENVKTHFSCSAYTEKTLACIVEGIKLLPSPPTLLNVESLTDKSLRVTWSPPDANRESVTEYLVNVTALRHFDEHPSDIDSTGTLPTENVTMLVKVRGNVLSTVVTDLKPFTMYEVRVVSLNIHGSSLPSYAVRTLTFSPGRMKPTTVVDTPRLPDTRGCCVSRGVTDPGCVEKLCDPSSIDHAEIHNLMICAPWAPDTFACLSDGIDHTPCCKARGLPDICQPFCSGNVTVINFNHFRCLSYMMVYKNCLLDGYGVLPSAPTSIQISNIDTDFAILQWSPPKTLGDTVKGYNVYYRELTDDYSTAIYEEHLDVYSPTILTNLTHDTDYEVYVEARNTHGVGDPSARIIFRTQSKVLVDKEEEASYYNITSCCVETNLNSICMPLCTYDASMSDIRALASVCDSDFHKILKCAAGGRNHNDCCSRRGVPAGCMTLCSGVIVDSLISTATSCIPFIGNIVQCLEEGVDTLPGPISELHATEITDSSVKLDWEPPTDGSNVTDYIVYYQKVDNTSMHETVSKLDHQINVTETSAAITGLENHKLYQMFVVSRNKHGTSLPTSILMINITSIEIDDKGVHAVTSPPHSLAVSGHSATWVTISWQPPEFSHPSENLTYELLYKSTADQQFQHIQTSITSHRIQNLIPNTQYIVFVTAHGKKGTSLPSETLIAWTDPAYPAYVEPPTVHPINLVVEGSSMTILCIAMGTPMPTISLYISGRLVYQETTRHMVTVVNNVTRDMDQISCYADNGYGTPMQASRKISISHVPHVTASVITVAALGDSVVLECKVEAYPEPKMLFWRDKSGRIPVIQGGKYNIHVQPSKDTETEYVMQLTINKISEMDEGDYFCHAENAFGSGTQPVSVRIRNVAATNNVTQCCIEQNVTSGCMEACSFYLDIDAVIDKPQCINDFDKLMKCAADGSDHRSCCAKWDVPRRCLDWCRGEPLLNNKFCVLSYTRPIMSCFQEGRDRLPGPPQAISVDVLDPHTVNVHWTPPVKNPHTVEVYRVFWRPKGATKGNTTKNDTKTTNLVISGLKEGVIYECVVKAGNHLGTSTLSEQVEFITGDKYVTSALGDSGSHVGTVIGIILAVVFVACIVVAGVWFVRTKRLNAKGQGGVAFENPSYLREVNMDHIQDQSQVNGIATSVTSGGTGWKQETLNVPSGQMGSMTSHETNTPYEELKLGQDGAGFKKLCP</sequence>
<name>A0A6J0BH84_NEOLC</name>
<dbReference type="PANTHER" id="PTHR13817">
    <property type="entry name" value="TITIN"/>
    <property type="match status" value="1"/>
</dbReference>
<feature type="domain" description="Fibronectin type-III" evidence="5">
    <location>
        <begin position="1218"/>
        <end position="1310"/>
    </location>
</feature>
<gene>
    <name evidence="7 8 9 10" type="primary">LOC107219410</name>
</gene>
<dbReference type="InterPro" id="IPR013783">
    <property type="entry name" value="Ig-like_fold"/>
</dbReference>
<dbReference type="InterPro" id="IPR003961">
    <property type="entry name" value="FN3_dom"/>
</dbReference>
<keyword evidence="1" id="KW-0677">Repeat</keyword>
<evidence type="ECO:0000259" key="4">
    <source>
        <dbReference type="PROSITE" id="PS50835"/>
    </source>
</evidence>
<feature type="chain" id="PRO_5045019062" evidence="3">
    <location>
        <begin position="25"/>
        <end position="1437"/>
    </location>
</feature>
<dbReference type="InterPro" id="IPR003599">
    <property type="entry name" value="Ig_sub"/>
</dbReference>
<feature type="signal peptide" evidence="3">
    <location>
        <begin position="1"/>
        <end position="24"/>
    </location>
</feature>
<dbReference type="KEGG" id="nlo:107219410"/>
<dbReference type="Pfam" id="PF13927">
    <property type="entry name" value="Ig_3"/>
    <property type="match status" value="1"/>
</dbReference>
<dbReference type="InterPro" id="IPR050964">
    <property type="entry name" value="Striated_Muscle_Regulatory"/>
</dbReference>
<feature type="domain" description="Ig-like" evidence="4">
    <location>
        <begin position="29"/>
        <end position="142"/>
    </location>
</feature>
<dbReference type="InterPro" id="IPR036179">
    <property type="entry name" value="Ig-like_dom_sf"/>
</dbReference>
<dbReference type="Pfam" id="PF07686">
    <property type="entry name" value="V-set"/>
    <property type="match status" value="1"/>
</dbReference>
<feature type="domain" description="Fibronectin type-III" evidence="5">
    <location>
        <begin position="279"/>
        <end position="389"/>
    </location>
</feature>
<feature type="domain" description="Fibronectin type-III" evidence="5">
    <location>
        <begin position="509"/>
        <end position="603"/>
    </location>
</feature>
<feature type="domain" description="Fibronectin type-III" evidence="5">
    <location>
        <begin position="720"/>
        <end position="818"/>
    </location>
</feature>
<evidence type="ECO:0000256" key="2">
    <source>
        <dbReference type="SAM" id="Phobius"/>
    </source>
</evidence>
<feature type="domain" description="Fibronectin type-III" evidence="5">
    <location>
        <begin position="830"/>
        <end position="921"/>
    </location>
</feature>
<dbReference type="RefSeq" id="XP_046590833.1">
    <property type="nucleotide sequence ID" value="XM_046734877.1"/>
</dbReference>
<reference evidence="7 8" key="1">
    <citation type="submission" date="2025-05" db="UniProtKB">
        <authorList>
            <consortium name="RefSeq"/>
        </authorList>
    </citation>
    <scope>IDENTIFICATION</scope>
    <source>
        <tissue evidence="7 8">Thorax and Abdomen</tissue>
    </source>
</reference>
<dbReference type="Pfam" id="PF01682">
    <property type="entry name" value="DB"/>
    <property type="match status" value="4"/>
</dbReference>
<evidence type="ECO:0000313" key="9">
    <source>
        <dbReference type="RefSeq" id="XP_046590836.1"/>
    </source>
</evidence>
<dbReference type="SUPFAM" id="SSF49265">
    <property type="entry name" value="Fibronectin type III"/>
    <property type="match status" value="4"/>
</dbReference>
<dbReference type="InterPro" id="IPR002602">
    <property type="entry name" value="DB"/>
</dbReference>
<organism evidence="6 7">
    <name type="scientific">Neodiprion lecontei</name>
    <name type="common">Redheaded pine sawfly</name>
    <dbReference type="NCBI Taxonomy" id="441921"/>
    <lineage>
        <taxon>Eukaryota</taxon>
        <taxon>Metazoa</taxon>
        <taxon>Ecdysozoa</taxon>
        <taxon>Arthropoda</taxon>
        <taxon>Hexapoda</taxon>
        <taxon>Insecta</taxon>
        <taxon>Pterygota</taxon>
        <taxon>Neoptera</taxon>
        <taxon>Endopterygota</taxon>
        <taxon>Hymenoptera</taxon>
        <taxon>Tenthredinoidea</taxon>
        <taxon>Diprionidae</taxon>
        <taxon>Diprioninae</taxon>
        <taxon>Neodiprion</taxon>
    </lineage>
</organism>
<dbReference type="Proteomes" id="UP000829291">
    <property type="component" value="Chromosome 1"/>
</dbReference>
<keyword evidence="6" id="KW-1185">Reference proteome</keyword>
<dbReference type="SMART" id="SM00408">
    <property type="entry name" value="IGc2"/>
    <property type="match status" value="3"/>
</dbReference>
<feature type="domain" description="Ig-like" evidence="4">
    <location>
        <begin position="1012"/>
        <end position="1109"/>
    </location>
</feature>
<dbReference type="PROSITE" id="PS50835">
    <property type="entry name" value="IG_LIKE"/>
    <property type="match status" value="3"/>
</dbReference>
<evidence type="ECO:0000259" key="5">
    <source>
        <dbReference type="PROSITE" id="PS50853"/>
    </source>
</evidence>
<dbReference type="InterPro" id="IPR003598">
    <property type="entry name" value="Ig_sub2"/>
</dbReference>
<feature type="transmembrane region" description="Helical" evidence="2">
    <location>
        <begin position="1326"/>
        <end position="1347"/>
    </location>
</feature>
<dbReference type="RefSeq" id="XP_046590838.1">
    <property type="nucleotide sequence ID" value="XM_046734882.1"/>
</dbReference>
<evidence type="ECO:0000313" key="6">
    <source>
        <dbReference type="Proteomes" id="UP000829291"/>
    </source>
</evidence>
<accession>A0A6J0BH84</accession>
<dbReference type="InParanoid" id="A0A6J0BH84"/>
<dbReference type="FunCoup" id="A0A6J0BH84">
    <property type="interactions" value="132"/>
</dbReference>
<evidence type="ECO:0000313" key="8">
    <source>
        <dbReference type="RefSeq" id="XP_046590833.1"/>
    </source>
</evidence>
<evidence type="ECO:0000313" key="7">
    <source>
        <dbReference type="RefSeq" id="XP_015513098.2"/>
    </source>
</evidence>
<dbReference type="GeneID" id="107219410"/>
<dbReference type="SUPFAM" id="SSF48726">
    <property type="entry name" value="Immunoglobulin"/>
    <property type="match status" value="3"/>
</dbReference>
<dbReference type="RefSeq" id="XP_015513098.2">
    <property type="nucleotide sequence ID" value="XM_015657612.2"/>
</dbReference>
<dbReference type="SMART" id="SM00409">
    <property type="entry name" value="IG"/>
    <property type="match status" value="4"/>
</dbReference>
<evidence type="ECO:0000256" key="3">
    <source>
        <dbReference type="SAM" id="SignalP"/>
    </source>
</evidence>
<dbReference type="SMART" id="SM00060">
    <property type="entry name" value="FN3"/>
    <property type="match status" value="5"/>
</dbReference>
<dbReference type="InterPro" id="IPR036116">
    <property type="entry name" value="FN3_sf"/>
</dbReference>
<dbReference type="PROSITE" id="PS50853">
    <property type="entry name" value="FN3"/>
    <property type="match status" value="5"/>
</dbReference>
<dbReference type="RefSeq" id="XP_046590836.1">
    <property type="nucleotide sequence ID" value="XM_046734880.1"/>
</dbReference>
<dbReference type="InterPro" id="IPR007110">
    <property type="entry name" value="Ig-like_dom"/>
</dbReference>
<proteinExistence type="predicted"/>
<dbReference type="OrthoDB" id="5843172at2759"/>
<evidence type="ECO:0000256" key="1">
    <source>
        <dbReference type="ARBA" id="ARBA00022737"/>
    </source>
</evidence>